<evidence type="ECO:0000256" key="4">
    <source>
        <dbReference type="ARBA" id="ARBA00023136"/>
    </source>
</evidence>
<reference evidence="7" key="1">
    <citation type="submission" date="2021-01" db="EMBL/GenBank/DDBJ databases">
        <authorList>
            <person name="Corre E."/>
            <person name="Pelletier E."/>
            <person name="Niang G."/>
            <person name="Scheremetjew M."/>
            <person name="Finn R."/>
            <person name="Kale V."/>
            <person name="Holt S."/>
            <person name="Cochrane G."/>
            <person name="Meng A."/>
            <person name="Brown T."/>
            <person name="Cohen L."/>
        </authorList>
    </citation>
    <scope>NUCLEOTIDE SEQUENCE</scope>
    <source>
        <strain evidence="7">CCMP1243</strain>
    </source>
</reference>
<keyword evidence="4 6" id="KW-0472">Membrane</keyword>
<protein>
    <recommendedName>
        <fullName evidence="8">G-protein coupled receptors family 2 profile 2 domain-containing protein</fullName>
    </recommendedName>
</protein>
<feature type="transmembrane region" description="Helical" evidence="6">
    <location>
        <begin position="42"/>
        <end position="61"/>
    </location>
</feature>
<dbReference type="GO" id="GO:0007189">
    <property type="term" value="P:adenylate cyclase-activating G protein-coupled receptor signaling pathway"/>
    <property type="evidence" value="ECO:0007669"/>
    <property type="project" value="TreeGrafter"/>
</dbReference>
<evidence type="ECO:0000256" key="2">
    <source>
        <dbReference type="ARBA" id="ARBA00022692"/>
    </source>
</evidence>
<gene>
    <name evidence="7" type="ORF">RMAR1173_LOCUS17995</name>
</gene>
<keyword evidence="3 6" id="KW-1133">Transmembrane helix</keyword>
<dbReference type="PANTHER" id="PTHR23112">
    <property type="entry name" value="G PROTEIN-COUPLED RECEPTOR 157-RELATED"/>
    <property type="match status" value="1"/>
</dbReference>
<dbReference type="EMBL" id="HBHJ01027189">
    <property type="protein sequence ID" value="CAD9707004.1"/>
    <property type="molecule type" value="Transcribed_RNA"/>
</dbReference>
<keyword evidence="2 6" id="KW-0812">Transmembrane</keyword>
<evidence type="ECO:0000256" key="3">
    <source>
        <dbReference type="ARBA" id="ARBA00022989"/>
    </source>
</evidence>
<feature type="region of interest" description="Disordered" evidence="5">
    <location>
        <begin position="309"/>
        <end position="388"/>
    </location>
</feature>
<evidence type="ECO:0000313" key="7">
    <source>
        <dbReference type="EMBL" id="CAD9707004.1"/>
    </source>
</evidence>
<evidence type="ECO:0000256" key="1">
    <source>
        <dbReference type="ARBA" id="ARBA00004141"/>
    </source>
</evidence>
<proteinExistence type="predicted"/>
<feature type="compositionally biased region" description="Acidic residues" evidence="5">
    <location>
        <begin position="364"/>
        <end position="380"/>
    </location>
</feature>
<comment type="subcellular location">
    <subcellularLocation>
        <location evidence="1">Membrane</location>
        <topology evidence="1">Multi-pass membrane protein</topology>
    </subcellularLocation>
</comment>
<sequence>MWTTDTYVVVVASSISFLCSLWLLACFLWLPNWRSRPAGSKHVLLVLVVFNLLAAGNYLFLHPSMMPDTCWLQASIMQFFEVGSWVWTALLSVEILRHVYRVAHRLGLHYTENGICVFRSQLLVYWFIVLCYSTFTTVWLNVHGEVGRAGSWCWTPDRFWQESTYIMLWATFVVIAICSAGVIRITRKLRAGATVVAGPGGRSLSSNSATVKIRRALSGAPRLLLIPLGYMLLHAPGSLNRCADLFNCPSCTNNFTVVLQAACDPSQGTLNALFFGILDSTLRRELGEKLGPWISWFRGGDHRLLVRAQGAAHSAHAHPSTAVERGQSPLHDKNPATVPSSSPRRVVSKEDVGNQQGLRRPESFEIDEPHDEGLGEEDVEDGRRAGVV</sequence>
<feature type="transmembrane region" description="Helical" evidence="6">
    <location>
        <begin position="122"/>
        <end position="142"/>
    </location>
</feature>
<dbReference type="GO" id="GO:0005886">
    <property type="term" value="C:plasma membrane"/>
    <property type="evidence" value="ECO:0007669"/>
    <property type="project" value="TreeGrafter"/>
</dbReference>
<feature type="transmembrane region" description="Helical" evidence="6">
    <location>
        <begin position="164"/>
        <end position="183"/>
    </location>
</feature>
<evidence type="ECO:0000256" key="6">
    <source>
        <dbReference type="SAM" id="Phobius"/>
    </source>
</evidence>
<evidence type="ECO:0000256" key="5">
    <source>
        <dbReference type="SAM" id="MobiDB-lite"/>
    </source>
</evidence>
<dbReference type="PANTHER" id="PTHR23112:SF0">
    <property type="entry name" value="TRANSMEMBRANE PROTEIN 116"/>
    <property type="match status" value="1"/>
</dbReference>
<accession>A0A7S2WUS0</accession>
<name>A0A7S2WUS0_9STRA</name>
<feature type="transmembrane region" description="Helical" evidence="6">
    <location>
        <begin position="6"/>
        <end position="30"/>
    </location>
</feature>
<dbReference type="Gene3D" id="1.20.1070.10">
    <property type="entry name" value="Rhodopsin 7-helix transmembrane proteins"/>
    <property type="match status" value="1"/>
</dbReference>
<dbReference type="SUPFAM" id="SSF81321">
    <property type="entry name" value="Family A G protein-coupled receptor-like"/>
    <property type="match status" value="1"/>
</dbReference>
<dbReference type="AlphaFoldDB" id="A0A7S2WUS0"/>
<evidence type="ECO:0008006" key="8">
    <source>
        <dbReference type="Google" id="ProtNLM"/>
    </source>
</evidence>
<dbReference type="GO" id="GO:0004930">
    <property type="term" value="F:G protein-coupled receptor activity"/>
    <property type="evidence" value="ECO:0007669"/>
    <property type="project" value="TreeGrafter"/>
</dbReference>
<organism evidence="7">
    <name type="scientific">Rhizochromulina marina</name>
    <dbReference type="NCBI Taxonomy" id="1034831"/>
    <lineage>
        <taxon>Eukaryota</taxon>
        <taxon>Sar</taxon>
        <taxon>Stramenopiles</taxon>
        <taxon>Ochrophyta</taxon>
        <taxon>Dictyochophyceae</taxon>
        <taxon>Rhizochromulinales</taxon>
        <taxon>Rhizochromulina</taxon>
    </lineage>
</organism>